<sequence length="65" mass="7623">MLSDIDHQYNRLKLEISRNDIIKKERIKSSGFKYKIDLLKLEKKYLHQEMALIILKIAALGLAPL</sequence>
<evidence type="ECO:0000313" key="1">
    <source>
        <dbReference type="EMBL" id="OIR24242.1"/>
    </source>
</evidence>
<dbReference type="Proteomes" id="UP000182798">
    <property type="component" value="Unassembled WGS sequence"/>
</dbReference>
<dbReference type="EMBL" id="MIQH01000763">
    <property type="protein sequence ID" value="OIR24242.1"/>
    <property type="molecule type" value="Genomic_DNA"/>
</dbReference>
<proteinExistence type="predicted"/>
<comment type="caution">
    <text evidence="1">The sequence shown here is derived from an EMBL/GenBank/DDBJ whole genome shotgun (WGS) entry which is preliminary data.</text>
</comment>
<name>A0A1J5TTT0_9GAMM</name>
<accession>A0A1J5TTT0</accession>
<dbReference type="AlphaFoldDB" id="A0A1J5TTT0"/>
<protein>
    <submittedName>
        <fullName evidence="1">Uncharacterized protein</fullName>
    </submittedName>
</protein>
<evidence type="ECO:0000313" key="2">
    <source>
        <dbReference type="Proteomes" id="UP000182798"/>
    </source>
</evidence>
<reference evidence="2" key="1">
    <citation type="submission" date="2016-09" db="EMBL/GenBank/DDBJ databases">
        <title>Genome Sequence of Bathymodiolus thermophilus sulfur-oxidizing gill endosymbiont.</title>
        <authorList>
            <person name="Ponnudurai R."/>
            <person name="Kleiner M."/>
            <person name="Sayavedra L."/>
            <person name="Thuermer A."/>
            <person name="Felbeck H."/>
            <person name="Schlueter R."/>
            <person name="Schweder T."/>
            <person name="Markert S."/>
        </authorList>
    </citation>
    <scope>NUCLEOTIDE SEQUENCE [LARGE SCALE GENOMIC DNA]</scope>
    <source>
        <strain evidence="2">BAT/CrabSpa'14</strain>
    </source>
</reference>
<gene>
    <name evidence="1" type="ORF">BGC33_09810</name>
</gene>
<dbReference type="RefSeq" id="WP_071564843.1">
    <property type="nucleotide sequence ID" value="NZ_MIQH01000763.1"/>
</dbReference>
<organism evidence="1 2">
    <name type="scientific">Bathymodiolus thermophilus thioautotrophic gill symbiont</name>
    <dbReference type="NCBI Taxonomy" id="2360"/>
    <lineage>
        <taxon>Bacteria</taxon>
        <taxon>Pseudomonadati</taxon>
        <taxon>Pseudomonadota</taxon>
        <taxon>Gammaproteobacteria</taxon>
        <taxon>sulfur-oxidizing symbionts</taxon>
    </lineage>
</organism>